<dbReference type="OrthoDB" id="2351076at2"/>
<keyword evidence="2" id="KW-1185">Reference proteome</keyword>
<dbReference type="AlphaFoldDB" id="A0A3N5CFC1"/>
<dbReference type="RefSeq" id="WP_124220068.1">
    <property type="nucleotide sequence ID" value="NZ_RKRF01000007.1"/>
</dbReference>
<dbReference type="Proteomes" id="UP000276443">
    <property type="component" value="Unassembled WGS sequence"/>
</dbReference>
<evidence type="ECO:0000313" key="1">
    <source>
        <dbReference type="EMBL" id="RPF56011.1"/>
    </source>
</evidence>
<proteinExistence type="predicted"/>
<evidence type="ECO:0000313" key="2">
    <source>
        <dbReference type="Proteomes" id="UP000276443"/>
    </source>
</evidence>
<dbReference type="EMBL" id="RKRF01000007">
    <property type="protein sequence ID" value="RPF56011.1"/>
    <property type="molecule type" value="Genomic_DNA"/>
</dbReference>
<protein>
    <submittedName>
        <fullName evidence="1">Uncharacterized protein</fullName>
    </submittedName>
</protein>
<accession>A0A3N5CFC1</accession>
<name>A0A3N5CFC1_9BACI</name>
<organism evidence="1 2">
    <name type="scientific">Aquisalibacillus elongatus</name>
    <dbReference type="NCBI Taxonomy" id="485577"/>
    <lineage>
        <taxon>Bacteria</taxon>
        <taxon>Bacillati</taxon>
        <taxon>Bacillota</taxon>
        <taxon>Bacilli</taxon>
        <taxon>Bacillales</taxon>
        <taxon>Bacillaceae</taxon>
        <taxon>Aquisalibacillus</taxon>
    </lineage>
</organism>
<reference evidence="1 2" key="1">
    <citation type="submission" date="2018-11" db="EMBL/GenBank/DDBJ databases">
        <title>Genomic Encyclopedia of Type Strains, Phase IV (KMG-IV): sequencing the most valuable type-strain genomes for metagenomic binning, comparative biology and taxonomic classification.</title>
        <authorList>
            <person name="Goeker M."/>
        </authorList>
    </citation>
    <scope>NUCLEOTIDE SEQUENCE [LARGE SCALE GENOMIC DNA]</scope>
    <source>
        <strain evidence="1 2">DSM 18090</strain>
    </source>
</reference>
<sequence>MKQIGRMVPTTKQNTTQSNVLTLREGQLVTGRVAKFFPGDKAAINLSGHQVVAQLDTSLQSNQNYLMQVKGSNPIQLQVVNEQSVSSYLDAAQRLISMAGAKANQSEQLLLARMLEQQLPIKLNQVSSLIQLAKQNHVPNQSSILTEMVQRQLPLNQDVFNAIHQRVNQPLSFSNVINDVKGLLNQVQTVDSIQLGQRLNMLSQGTVNQNEVLQTFALQTLKEVGQGSQTTFNLFQKAGLISSQTTFQEWSNAWRSWASQHQVQFQSTNQSSSLPPLPFNITADQITNTVQQLSQNQIEPKSNELPLLRTMAQYLNQLASGQSLNQQQQQLLQRGISSGVWQNVQTEGHQQLTQAISNQNWQQAQTLLQSNNGQSLLNQLTALIDQQVTQGEQRALSFWQTMASLNASNESQSFQHIKNLMQLIQVETSVQREYPSMMTLIQSVQSQSNQTGLNEALQQMNQIVQSMHLSQNESSMRDWMSFTLQIPKDDLGLNQDLFMEFEGNQQEDGQLNPYQCRVIFYLDLPQLNETIIDMHVQNQVTSISIYHENPDKLKQVAEPLIPHLKENLSDKGYSAVQVTFKSIYERHQTETKKVQAYTKDWSQGVDFRV</sequence>
<comment type="caution">
    <text evidence="1">The sequence shown here is derived from an EMBL/GenBank/DDBJ whole genome shotgun (WGS) entry which is preliminary data.</text>
</comment>
<gene>
    <name evidence="1" type="ORF">EDC24_0898</name>
</gene>